<dbReference type="Proteomes" id="UP000198406">
    <property type="component" value="Unassembled WGS sequence"/>
</dbReference>
<evidence type="ECO:0000256" key="7">
    <source>
        <dbReference type="SAM" id="Phobius"/>
    </source>
</evidence>
<dbReference type="InterPro" id="IPR012094">
    <property type="entry name" value="tRNA_Ile_lys_synt"/>
</dbReference>
<dbReference type="GO" id="GO:0005524">
    <property type="term" value="F:ATP binding"/>
    <property type="evidence" value="ECO:0007669"/>
    <property type="project" value="UniProtKB-KW"/>
</dbReference>
<evidence type="ECO:0000256" key="1">
    <source>
        <dbReference type="ARBA" id="ARBA00013267"/>
    </source>
</evidence>
<dbReference type="GO" id="GO:0032267">
    <property type="term" value="F:tRNA(Ile)-lysidine synthase activity"/>
    <property type="evidence" value="ECO:0007669"/>
    <property type="project" value="UniProtKB-EC"/>
</dbReference>
<keyword evidence="7" id="KW-1133">Transmembrane helix</keyword>
<dbReference type="PANTHER" id="PTHR43033:SF1">
    <property type="entry name" value="TRNA(ILE)-LYSIDINE SYNTHASE-RELATED"/>
    <property type="match status" value="1"/>
</dbReference>
<keyword evidence="3" id="KW-0819">tRNA processing</keyword>
<dbReference type="SUPFAM" id="SSF52402">
    <property type="entry name" value="Adenine nucleotide alpha hydrolases-like"/>
    <property type="match status" value="1"/>
</dbReference>
<reference evidence="9 10" key="1">
    <citation type="journal article" date="2015" name="Plant Cell">
        <title>Oil accumulation by the oleaginous diatom Fistulifera solaris as revealed by the genome and transcriptome.</title>
        <authorList>
            <person name="Tanaka T."/>
            <person name="Maeda Y."/>
            <person name="Veluchamy A."/>
            <person name="Tanaka M."/>
            <person name="Abida H."/>
            <person name="Marechal E."/>
            <person name="Bowler C."/>
            <person name="Muto M."/>
            <person name="Sunaga Y."/>
            <person name="Tanaka M."/>
            <person name="Yoshino T."/>
            <person name="Taniguchi T."/>
            <person name="Fukuda Y."/>
            <person name="Nemoto M."/>
            <person name="Matsumoto M."/>
            <person name="Wong P.S."/>
            <person name="Aburatani S."/>
            <person name="Fujibuchi W."/>
        </authorList>
    </citation>
    <scope>NUCLEOTIDE SEQUENCE [LARGE SCALE GENOMIC DNA]</scope>
    <source>
        <strain evidence="9 10">JPCC DA0580</strain>
    </source>
</reference>
<dbReference type="AlphaFoldDB" id="A0A1Z5KTZ5"/>
<evidence type="ECO:0000256" key="5">
    <source>
        <dbReference type="ARBA" id="ARBA00022840"/>
    </source>
</evidence>
<dbReference type="GO" id="GO:0008033">
    <property type="term" value="P:tRNA processing"/>
    <property type="evidence" value="ECO:0007669"/>
    <property type="project" value="UniProtKB-KW"/>
</dbReference>
<dbReference type="PANTHER" id="PTHR43033">
    <property type="entry name" value="TRNA(ILE)-LYSIDINE SYNTHASE-RELATED"/>
    <property type="match status" value="1"/>
</dbReference>
<evidence type="ECO:0000259" key="8">
    <source>
        <dbReference type="Pfam" id="PF01171"/>
    </source>
</evidence>
<evidence type="ECO:0000313" key="10">
    <source>
        <dbReference type="Proteomes" id="UP000198406"/>
    </source>
</evidence>
<organism evidence="9 10">
    <name type="scientific">Fistulifera solaris</name>
    <name type="common">Oleaginous diatom</name>
    <dbReference type="NCBI Taxonomy" id="1519565"/>
    <lineage>
        <taxon>Eukaryota</taxon>
        <taxon>Sar</taxon>
        <taxon>Stramenopiles</taxon>
        <taxon>Ochrophyta</taxon>
        <taxon>Bacillariophyta</taxon>
        <taxon>Bacillariophyceae</taxon>
        <taxon>Bacillariophycidae</taxon>
        <taxon>Naviculales</taxon>
        <taxon>Naviculaceae</taxon>
        <taxon>Fistulifera</taxon>
    </lineage>
</organism>
<sequence>MVRCNVHSLSAVIILFQMALLMGLRRQRPLHVSAFITKINPMRKIPVTFRKLQSHHRQLKAVSSLDVPSEMKRAFCQDILPCVSNHQNNMTIVLLAGVSGGCDSVALFHALQEIRQKDNSVNIPWKWTFVHNSSTTTFLLHAIHFDHQQRGENSTADRELVEALCQQYNVPCTTIFWNDEHHESFSQENARNWRRSHMRQHLQELISKENATGFIVTAHHLDDSNETLLLKLLRGSHLTKLAGMNPIVTDEVDGNLYWVRPLLSLSKNQLMAYLQQNNYVWREDESNEKDIYQRNRVRNELIPLMKDLMGGDVAFQKRLDSMGAQSQKLRSDLTARVALYFKENTRQDTACPSRTILFIPKDTDRLDLVFEEALYDWVSCHGVVSNCCSNHQFTYEQLQRLFRQLADYSHRRKWSLNIGGGWDVQREGDVLRIVESSLSTDSVDRGHATQLVETASALPEDWKNDCYYLQIQVPKEKTAKQINFVSTTSAYDDNLVITPPWRRGRSPLDLKEFLRGQKVALHNRKDAPVILMVNESECSPTLVAVFVDSKGKWVLDYQFCPKPYSNDRGIDENQRWLCIPKQFPH</sequence>
<comment type="catalytic activity">
    <reaction evidence="6">
        <text>cytidine(34) in tRNA(Ile2) + L-lysine + ATP = lysidine(34) in tRNA(Ile2) + AMP + diphosphate + H(+)</text>
        <dbReference type="Rhea" id="RHEA:43744"/>
        <dbReference type="Rhea" id="RHEA-COMP:10625"/>
        <dbReference type="Rhea" id="RHEA-COMP:10670"/>
        <dbReference type="ChEBI" id="CHEBI:15378"/>
        <dbReference type="ChEBI" id="CHEBI:30616"/>
        <dbReference type="ChEBI" id="CHEBI:32551"/>
        <dbReference type="ChEBI" id="CHEBI:33019"/>
        <dbReference type="ChEBI" id="CHEBI:82748"/>
        <dbReference type="ChEBI" id="CHEBI:83665"/>
        <dbReference type="ChEBI" id="CHEBI:456215"/>
        <dbReference type="EC" id="6.3.4.19"/>
    </reaction>
</comment>
<dbReference type="EMBL" id="BDSP01000293">
    <property type="protein sequence ID" value="GAX29615.1"/>
    <property type="molecule type" value="Genomic_DNA"/>
</dbReference>
<evidence type="ECO:0000256" key="2">
    <source>
        <dbReference type="ARBA" id="ARBA00022598"/>
    </source>
</evidence>
<accession>A0A1Z5KTZ5</accession>
<dbReference type="OrthoDB" id="46912at2759"/>
<keyword evidence="4" id="KW-0547">Nucleotide-binding</keyword>
<keyword evidence="5" id="KW-0067">ATP-binding</keyword>
<dbReference type="InParanoid" id="A0A1Z5KTZ5"/>
<dbReference type="Pfam" id="PF01171">
    <property type="entry name" value="ATP_bind_3"/>
    <property type="match status" value="1"/>
</dbReference>
<dbReference type="InterPro" id="IPR011063">
    <property type="entry name" value="TilS/TtcA_N"/>
</dbReference>
<evidence type="ECO:0000256" key="4">
    <source>
        <dbReference type="ARBA" id="ARBA00022741"/>
    </source>
</evidence>
<keyword evidence="10" id="KW-1185">Reference proteome</keyword>
<feature type="domain" description="tRNA(Ile)-lysidine/2-thiocytidine synthase N-terminal" evidence="8">
    <location>
        <begin position="95"/>
        <end position="300"/>
    </location>
</feature>
<dbReference type="InterPro" id="IPR014729">
    <property type="entry name" value="Rossmann-like_a/b/a_fold"/>
</dbReference>
<evidence type="ECO:0000256" key="3">
    <source>
        <dbReference type="ARBA" id="ARBA00022694"/>
    </source>
</evidence>
<evidence type="ECO:0000256" key="6">
    <source>
        <dbReference type="ARBA" id="ARBA00048539"/>
    </source>
</evidence>
<keyword evidence="7" id="KW-0472">Membrane</keyword>
<keyword evidence="2 9" id="KW-0436">Ligase</keyword>
<name>A0A1Z5KTZ5_FISSO</name>
<feature type="transmembrane region" description="Helical" evidence="7">
    <location>
        <begin position="6"/>
        <end position="24"/>
    </location>
</feature>
<gene>
    <name evidence="9" type="ORF">FisN_2Hh174</name>
</gene>
<evidence type="ECO:0000313" key="9">
    <source>
        <dbReference type="EMBL" id="GAX29615.1"/>
    </source>
</evidence>
<dbReference type="NCBIfam" id="TIGR02432">
    <property type="entry name" value="lysidine_TilS_N"/>
    <property type="match status" value="1"/>
</dbReference>
<protein>
    <recommendedName>
        <fullName evidence="1">tRNA(Ile)-lysidine synthetase</fullName>
        <ecNumber evidence="1">6.3.4.19</ecNumber>
    </recommendedName>
</protein>
<dbReference type="EC" id="6.3.4.19" evidence="1"/>
<comment type="caution">
    <text evidence="9">The sequence shown here is derived from an EMBL/GenBank/DDBJ whole genome shotgun (WGS) entry which is preliminary data.</text>
</comment>
<keyword evidence="7" id="KW-0812">Transmembrane</keyword>
<dbReference type="Gene3D" id="3.40.50.620">
    <property type="entry name" value="HUPs"/>
    <property type="match status" value="1"/>
</dbReference>
<dbReference type="CDD" id="cd01992">
    <property type="entry name" value="TilS_N"/>
    <property type="match status" value="1"/>
</dbReference>
<proteinExistence type="inferred from homology"/>
<dbReference type="InterPro" id="IPR012795">
    <property type="entry name" value="tRNA_Ile_lys_synt_N"/>
</dbReference>
<dbReference type="HAMAP" id="MF_01161">
    <property type="entry name" value="tRNA_Ile_lys_synt"/>
    <property type="match status" value="1"/>
</dbReference>